<dbReference type="InterPro" id="IPR027417">
    <property type="entry name" value="P-loop_NTPase"/>
</dbReference>
<evidence type="ECO:0000313" key="1">
    <source>
        <dbReference type="EMBL" id="RKN04782.1"/>
    </source>
</evidence>
<evidence type="ECO:0000313" key="4">
    <source>
        <dbReference type="Proteomes" id="UP000275024"/>
    </source>
</evidence>
<dbReference type="Proteomes" id="UP000275024">
    <property type="component" value="Unassembled WGS sequence"/>
</dbReference>
<dbReference type="Gene3D" id="3.40.50.300">
    <property type="entry name" value="P-loop containing nucleotide triphosphate hydrolases"/>
    <property type="match status" value="1"/>
</dbReference>
<evidence type="ECO:0000313" key="3">
    <source>
        <dbReference type="Proteomes" id="UP000268652"/>
    </source>
</evidence>
<protein>
    <submittedName>
        <fullName evidence="1">Uncharacterized protein</fullName>
    </submittedName>
</protein>
<proteinExistence type="predicted"/>
<comment type="caution">
    <text evidence="1">The sequence shown here is derived from an EMBL/GenBank/DDBJ whole genome shotgun (WGS) entry which is preliminary data.</text>
</comment>
<dbReference type="RefSeq" id="WP_120699756.1">
    <property type="nucleotide sequence ID" value="NZ_RBDX01000032.1"/>
</dbReference>
<accession>A0A3A9VW81</accession>
<dbReference type="EMBL" id="RBDX01000032">
    <property type="protein sequence ID" value="RKN04782.1"/>
    <property type="molecule type" value="Genomic_DNA"/>
</dbReference>
<gene>
    <name evidence="2" type="ORF">D7318_26625</name>
    <name evidence="1" type="ORF">D7319_27580</name>
</gene>
<sequence>MGLFGRRNDKILLKSALKAAGGLTQTEFGALVCEATRRSTGIVMTDEQIGVGLSMLDEASGRKKTIPNTRVLAALLPTGRDRALAAAFPIFLYSRLARSLPELGGVHVLTIDEQHARHDTDLYRTISNELDWNQIGLVYEDQASGERQAAYAATTTIGADDQFRLDRTTGMLAVIRLPTSPSRYASRYPWRTYLPDTEDIIGARSVEGIGTVRLPTSVPGIEIGMPKEEVLSCLGEPSVKTSAKEVHGRAEHVEFLGGVPEYDLWYYRDVPTPGKEILVRLVNDKVATVDVR</sequence>
<organism evidence="1 4">
    <name type="scientific">Streptomyces radicis</name>
    <dbReference type="NCBI Taxonomy" id="1750517"/>
    <lineage>
        <taxon>Bacteria</taxon>
        <taxon>Bacillati</taxon>
        <taxon>Actinomycetota</taxon>
        <taxon>Actinomycetes</taxon>
        <taxon>Kitasatosporales</taxon>
        <taxon>Streptomycetaceae</taxon>
        <taxon>Streptomyces</taxon>
    </lineage>
</organism>
<keyword evidence="3" id="KW-1185">Reference proteome</keyword>
<name>A0A3A9VW81_9ACTN</name>
<evidence type="ECO:0000313" key="2">
    <source>
        <dbReference type="EMBL" id="RKN15988.1"/>
    </source>
</evidence>
<dbReference type="AlphaFoldDB" id="A0A3A9VW81"/>
<dbReference type="EMBL" id="RBDY01000029">
    <property type="protein sequence ID" value="RKN15988.1"/>
    <property type="molecule type" value="Genomic_DNA"/>
</dbReference>
<reference evidence="3 4" key="1">
    <citation type="submission" date="2018-09" db="EMBL/GenBank/DDBJ databases">
        <title>Streptomyces sp. nov. DS1-2, an endophytic actinomycete isolated from roots of Dendrobium scabrilingue.</title>
        <authorList>
            <person name="Kuncharoen N."/>
            <person name="Kudo T."/>
            <person name="Ohkuma M."/>
            <person name="Yuki M."/>
            <person name="Tanasupawat S."/>
        </authorList>
    </citation>
    <scope>NUCLEOTIDE SEQUENCE [LARGE SCALE GENOMIC DNA]</scope>
    <source>
        <strain evidence="1 4">AZ1-7</strain>
        <strain evidence="2 3">DS1-2</strain>
    </source>
</reference>
<dbReference type="Proteomes" id="UP000268652">
    <property type="component" value="Unassembled WGS sequence"/>
</dbReference>